<dbReference type="CDD" id="cd10508">
    <property type="entry name" value="Zn-ribbon_RPB9"/>
    <property type="match status" value="1"/>
</dbReference>
<gene>
    <name evidence="6" type="ORF">JKP88DRAFT_160023</name>
</gene>
<dbReference type="PROSITE" id="PS51133">
    <property type="entry name" value="ZF_TFIIS_2"/>
    <property type="match status" value="1"/>
</dbReference>
<dbReference type="GO" id="GO:0003676">
    <property type="term" value="F:nucleic acid binding"/>
    <property type="evidence" value="ECO:0007669"/>
    <property type="project" value="InterPro"/>
</dbReference>
<dbReference type="InterPro" id="IPR001222">
    <property type="entry name" value="Znf_TFIIS"/>
</dbReference>
<dbReference type="EMBL" id="JAFCMP010000013">
    <property type="protein sequence ID" value="KAG5191935.1"/>
    <property type="molecule type" value="Genomic_DNA"/>
</dbReference>
<dbReference type="InterPro" id="IPR034012">
    <property type="entry name" value="Zn_ribbon_RPB9_C"/>
</dbReference>
<protein>
    <recommendedName>
        <fullName evidence="5">TFIIS-type domain-containing protein</fullName>
    </recommendedName>
</protein>
<evidence type="ECO:0000256" key="3">
    <source>
        <dbReference type="ARBA" id="ARBA00022833"/>
    </source>
</evidence>
<keyword evidence="1" id="KW-0479">Metal-binding</keyword>
<dbReference type="SMART" id="SM00440">
    <property type="entry name" value="ZnF_C2C2"/>
    <property type="match status" value="1"/>
</dbReference>
<evidence type="ECO:0000256" key="1">
    <source>
        <dbReference type="ARBA" id="ARBA00022723"/>
    </source>
</evidence>
<accession>A0A836CME9</accession>
<evidence type="ECO:0000256" key="4">
    <source>
        <dbReference type="PROSITE-ProRule" id="PRU00472"/>
    </source>
</evidence>
<dbReference type="Pfam" id="PF01096">
    <property type="entry name" value="Zn_ribbon_TFIIS"/>
    <property type="match status" value="1"/>
</dbReference>
<name>A0A836CME9_9STRA</name>
<dbReference type="GO" id="GO:0008270">
    <property type="term" value="F:zinc ion binding"/>
    <property type="evidence" value="ECO:0007669"/>
    <property type="project" value="UniProtKB-KW"/>
</dbReference>
<dbReference type="AlphaFoldDB" id="A0A836CME9"/>
<dbReference type="Proteomes" id="UP000664859">
    <property type="component" value="Unassembled WGS sequence"/>
</dbReference>
<keyword evidence="7" id="KW-1185">Reference proteome</keyword>
<keyword evidence="2 4" id="KW-0863">Zinc-finger</keyword>
<proteinExistence type="predicted"/>
<dbReference type="OrthoDB" id="282270at2759"/>
<evidence type="ECO:0000313" key="6">
    <source>
        <dbReference type="EMBL" id="KAG5191935.1"/>
    </source>
</evidence>
<comment type="caution">
    <text evidence="6">The sequence shown here is derived from an EMBL/GenBank/DDBJ whole genome shotgun (WGS) entry which is preliminary data.</text>
</comment>
<feature type="domain" description="TFIIS-type" evidence="5">
    <location>
        <begin position="12"/>
        <end position="52"/>
    </location>
</feature>
<dbReference type="SUPFAM" id="SSF57783">
    <property type="entry name" value="Zinc beta-ribbon"/>
    <property type="match status" value="1"/>
</dbReference>
<keyword evidence="3" id="KW-0862">Zinc</keyword>
<feature type="non-terminal residue" evidence="6">
    <location>
        <position position="1"/>
    </location>
</feature>
<dbReference type="Gene3D" id="2.20.25.10">
    <property type="match status" value="1"/>
</dbReference>
<evidence type="ECO:0000259" key="5">
    <source>
        <dbReference type="PROSITE" id="PS51133"/>
    </source>
</evidence>
<sequence>DFKHDPTLQRSDRRACERCHNREAVFFQADKAREAASLSLVFVCTHCGHEWLG</sequence>
<evidence type="ECO:0000256" key="2">
    <source>
        <dbReference type="ARBA" id="ARBA00022771"/>
    </source>
</evidence>
<reference evidence="6" key="1">
    <citation type="submission" date="2021-02" db="EMBL/GenBank/DDBJ databases">
        <title>First Annotated Genome of the Yellow-green Alga Tribonema minus.</title>
        <authorList>
            <person name="Mahan K.M."/>
        </authorList>
    </citation>
    <scope>NUCLEOTIDE SEQUENCE</scope>
    <source>
        <strain evidence="6">UTEX B ZZ1240</strain>
    </source>
</reference>
<evidence type="ECO:0000313" key="7">
    <source>
        <dbReference type="Proteomes" id="UP000664859"/>
    </source>
</evidence>
<dbReference type="GO" id="GO:0006351">
    <property type="term" value="P:DNA-templated transcription"/>
    <property type="evidence" value="ECO:0007669"/>
    <property type="project" value="InterPro"/>
</dbReference>
<organism evidence="6 7">
    <name type="scientific">Tribonema minus</name>
    <dbReference type="NCBI Taxonomy" id="303371"/>
    <lineage>
        <taxon>Eukaryota</taxon>
        <taxon>Sar</taxon>
        <taxon>Stramenopiles</taxon>
        <taxon>Ochrophyta</taxon>
        <taxon>PX clade</taxon>
        <taxon>Xanthophyceae</taxon>
        <taxon>Tribonematales</taxon>
        <taxon>Tribonemataceae</taxon>
        <taxon>Tribonema</taxon>
    </lineage>
</organism>